<feature type="transmembrane region" description="Helical" evidence="6">
    <location>
        <begin position="89"/>
        <end position="107"/>
    </location>
</feature>
<dbReference type="EMBL" id="CP039897">
    <property type="protein sequence ID" value="QCL78950.1"/>
    <property type="molecule type" value="Genomic_DNA"/>
</dbReference>
<dbReference type="Pfam" id="PF02653">
    <property type="entry name" value="BPD_transp_2"/>
    <property type="match status" value="1"/>
</dbReference>
<feature type="transmembrane region" description="Helical" evidence="6">
    <location>
        <begin position="240"/>
        <end position="260"/>
    </location>
</feature>
<evidence type="ECO:0000256" key="3">
    <source>
        <dbReference type="ARBA" id="ARBA00022692"/>
    </source>
</evidence>
<protein>
    <submittedName>
        <fullName evidence="7">ABC transporter permease</fullName>
    </submittedName>
</protein>
<keyword evidence="5 6" id="KW-0472">Membrane</keyword>
<dbReference type="PANTHER" id="PTHR43370">
    <property type="entry name" value="SUGAR ABC TRANSPORTER INTEGRAL MEMBRANE PROTEIN-RELATED"/>
    <property type="match status" value="1"/>
</dbReference>
<proteinExistence type="predicted"/>
<evidence type="ECO:0000256" key="5">
    <source>
        <dbReference type="ARBA" id="ARBA00023136"/>
    </source>
</evidence>
<feature type="transmembrane region" description="Helical" evidence="6">
    <location>
        <begin position="189"/>
        <end position="208"/>
    </location>
</feature>
<evidence type="ECO:0000313" key="8">
    <source>
        <dbReference type="Proteomes" id="UP000298579"/>
    </source>
</evidence>
<dbReference type="CDD" id="cd06580">
    <property type="entry name" value="TM_PBP1_transp_TpRbsC_like"/>
    <property type="match status" value="1"/>
</dbReference>
<sequence>MMDMLQAILLTVITAATPLVIAASGELVVERSGVLNLGVEGMMIMGAVCAFATAHITGSPYLGILAGIASGAVFSLLFGFLTLTLVTNQVATGLALTILGLGVSGMLGESFVGLPGIKLQPIVFPILSEIPFFGPLLFRQDLIFYMSIALVSGIGWFLFKSRAGLKIRAIGDNHGSAHALGINVIRTRYLAVMFGGACAGLAGAQLSLVYTPQWVENMAAGRGWIALALVVFASWRPWRLLAGGYLFGAVTIGQLHAQAFGIGVPSQLLSALPYLATIVVLIIISHNRRTTLINTPASLGKSFVPDR</sequence>
<gene>
    <name evidence="7" type="ORF">CFBP5877_07600</name>
</gene>
<keyword evidence="3 6" id="KW-0812">Transmembrane</keyword>
<name>A0AAE6EEP8_AGRTU</name>
<feature type="transmembrane region" description="Helical" evidence="6">
    <location>
        <begin position="32"/>
        <end position="54"/>
    </location>
</feature>
<evidence type="ECO:0000256" key="2">
    <source>
        <dbReference type="ARBA" id="ARBA00022475"/>
    </source>
</evidence>
<dbReference type="PANTHER" id="PTHR43370:SF2">
    <property type="entry name" value="ABC TRANSPORTER PERMEASE PROTEIN"/>
    <property type="match status" value="1"/>
</dbReference>
<organism evidence="7 8">
    <name type="scientific">Agrobacterium tumefaciens</name>
    <dbReference type="NCBI Taxonomy" id="358"/>
    <lineage>
        <taxon>Bacteria</taxon>
        <taxon>Pseudomonadati</taxon>
        <taxon>Pseudomonadota</taxon>
        <taxon>Alphaproteobacteria</taxon>
        <taxon>Hyphomicrobiales</taxon>
        <taxon>Rhizobiaceae</taxon>
        <taxon>Rhizobium/Agrobacterium group</taxon>
        <taxon>Agrobacterium</taxon>
        <taxon>Agrobacterium tumefaciens complex</taxon>
    </lineage>
</organism>
<dbReference type="InterPro" id="IPR001851">
    <property type="entry name" value="ABC_transp_permease"/>
</dbReference>
<dbReference type="GO" id="GO:0022857">
    <property type="term" value="F:transmembrane transporter activity"/>
    <property type="evidence" value="ECO:0007669"/>
    <property type="project" value="InterPro"/>
</dbReference>
<evidence type="ECO:0000313" key="7">
    <source>
        <dbReference type="EMBL" id="QCL78950.1"/>
    </source>
</evidence>
<keyword evidence="2" id="KW-1003">Cell membrane</keyword>
<evidence type="ECO:0000256" key="4">
    <source>
        <dbReference type="ARBA" id="ARBA00022989"/>
    </source>
</evidence>
<dbReference type="AlphaFoldDB" id="A0AAE6EEP8"/>
<dbReference type="Proteomes" id="UP000298579">
    <property type="component" value="Chromosome circular"/>
</dbReference>
<feature type="transmembrane region" description="Helical" evidence="6">
    <location>
        <begin position="142"/>
        <end position="159"/>
    </location>
</feature>
<dbReference type="GO" id="GO:0005886">
    <property type="term" value="C:plasma membrane"/>
    <property type="evidence" value="ECO:0007669"/>
    <property type="project" value="UniProtKB-SubCell"/>
</dbReference>
<keyword evidence="4 6" id="KW-1133">Transmembrane helix</keyword>
<evidence type="ECO:0000256" key="6">
    <source>
        <dbReference type="SAM" id="Phobius"/>
    </source>
</evidence>
<reference evidence="7 8" key="1">
    <citation type="submission" date="2019-04" db="EMBL/GenBank/DDBJ databases">
        <title>Complete genome sequence of Agrobacterium tumefaciens CFBP5877.</title>
        <authorList>
            <person name="Huang Y.-Y."/>
            <person name="Chiang H.-Y."/>
            <person name="Chou L."/>
            <person name="Lai E.-M."/>
            <person name="Kuo C.-H."/>
        </authorList>
    </citation>
    <scope>NUCLEOTIDE SEQUENCE [LARGE SCALE GENOMIC DNA]</scope>
    <source>
        <strain evidence="7 8">CFBP5877</strain>
    </source>
</reference>
<comment type="subcellular location">
    <subcellularLocation>
        <location evidence="1">Cell membrane</location>
        <topology evidence="1">Multi-pass membrane protein</topology>
    </subcellularLocation>
</comment>
<feature type="transmembrane region" description="Helical" evidence="6">
    <location>
        <begin position="266"/>
        <end position="284"/>
    </location>
</feature>
<feature type="transmembrane region" description="Helical" evidence="6">
    <location>
        <begin position="61"/>
        <end position="83"/>
    </location>
</feature>
<accession>A0AAE6EEP8</accession>
<feature type="transmembrane region" description="Helical" evidence="6">
    <location>
        <begin position="214"/>
        <end position="233"/>
    </location>
</feature>
<evidence type="ECO:0000256" key="1">
    <source>
        <dbReference type="ARBA" id="ARBA00004651"/>
    </source>
</evidence>